<dbReference type="AlphaFoldDB" id="A0A3E2HNR4"/>
<dbReference type="OrthoDB" id="2102561at2759"/>
<dbReference type="SUPFAM" id="SSF51735">
    <property type="entry name" value="NAD(P)-binding Rossmann-fold domains"/>
    <property type="match status" value="1"/>
</dbReference>
<evidence type="ECO:0000256" key="3">
    <source>
        <dbReference type="ARBA" id="ARBA00023002"/>
    </source>
</evidence>
<protein>
    <submittedName>
        <fullName evidence="5">Uncharacterized protein</fullName>
    </submittedName>
</protein>
<dbReference type="InterPro" id="IPR020904">
    <property type="entry name" value="Sc_DH/Rdtase_CS"/>
</dbReference>
<dbReference type="Gene3D" id="3.40.50.720">
    <property type="entry name" value="NAD(P)-binding Rossmann-like Domain"/>
    <property type="match status" value="1"/>
</dbReference>
<feature type="non-terminal residue" evidence="5">
    <location>
        <position position="283"/>
    </location>
</feature>
<evidence type="ECO:0000256" key="4">
    <source>
        <dbReference type="RuleBase" id="RU000363"/>
    </source>
</evidence>
<dbReference type="PRINTS" id="PR00081">
    <property type="entry name" value="GDHRDH"/>
</dbReference>
<comment type="similarity">
    <text evidence="1 4">Belongs to the short-chain dehydrogenases/reductases (SDR) family.</text>
</comment>
<name>A0A3E2HNR4_SCYLI</name>
<dbReference type="STRING" id="5539.A0A3E2HNR4"/>
<proteinExistence type="inferred from homology"/>
<organism evidence="5 6">
    <name type="scientific">Scytalidium lignicola</name>
    <name type="common">Hyphomycete</name>
    <dbReference type="NCBI Taxonomy" id="5539"/>
    <lineage>
        <taxon>Eukaryota</taxon>
        <taxon>Fungi</taxon>
        <taxon>Dikarya</taxon>
        <taxon>Ascomycota</taxon>
        <taxon>Pezizomycotina</taxon>
        <taxon>Leotiomycetes</taxon>
        <taxon>Leotiomycetes incertae sedis</taxon>
        <taxon>Scytalidium</taxon>
    </lineage>
</organism>
<evidence type="ECO:0000256" key="2">
    <source>
        <dbReference type="ARBA" id="ARBA00022857"/>
    </source>
</evidence>
<dbReference type="PANTHER" id="PTHR44169">
    <property type="entry name" value="NADPH-DEPENDENT 1-ACYLDIHYDROXYACETONE PHOSPHATE REDUCTASE"/>
    <property type="match status" value="1"/>
</dbReference>
<dbReference type="GO" id="GO:0000140">
    <property type="term" value="F:acylglycerone-phosphate reductase (NADP+) activity"/>
    <property type="evidence" value="ECO:0007669"/>
    <property type="project" value="TreeGrafter"/>
</dbReference>
<dbReference type="Pfam" id="PF00106">
    <property type="entry name" value="adh_short"/>
    <property type="match status" value="1"/>
</dbReference>
<keyword evidence="6" id="KW-1185">Reference proteome</keyword>
<dbReference type="PROSITE" id="PS00061">
    <property type="entry name" value="ADH_SHORT"/>
    <property type="match status" value="1"/>
</dbReference>
<dbReference type="PANTHER" id="PTHR44169:SF6">
    <property type="entry name" value="NADPH-DEPENDENT 1-ACYLDIHYDROXYACETONE PHOSPHATE REDUCTASE"/>
    <property type="match status" value="1"/>
</dbReference>
<evidence type="ECO:0000313" key="5">
    <source>
        <dbReference type="EMBL" id="RFU34822.1"/>
    </source>
</evidence>
<dbReference type="Proteomes" id="UP000258309">
    <property type="component" value="Unassembled WGS sequence"/>
</dbReference>
<dbReference type="GO" id="GO:0019433">
    <property type="term" value="P:triglyceride catabolic process"/>
    <property type="evidence" value="ECO:0007669"/>
    <property type="project" value="TreeGrafter"/>
</dbReference>
<keyword evidence="3" id="KW-0560">Oxidoreductase</keyword>
<comment type="caution">
    <text evidence="5">The sequence shown here is derived from an EMBL/GenBank/DDBJ whole genome shotgun (WGS) entry which is preliminary data.</text>
</comment>
<accession>A0A3E2HNR4</accession>
<dbReference type="OMA" id="NAGIKGH"/>
<sequence>MASSKRTVLITGCSEGGMGAALAIAFHEAGLHVYATARNLSKMTQLASLGIETFVLDIQSDSSIAACVSRLSSRNLDILVNNAGASASMPISDLSLPEAKKIFDVNVWSQLALTQALLPLLLKSKGMIVNQTSVVSTTTIPFQSAYNASKAAMAMFSDSMRLELEPFDIIVVDLKTGAVSTNLIKNQKAETQISLPKGSIYEPAREAVESAMRNDKMADAGMPAQQWAGQVVQDLLKKTPPATIWRGTNAKMGRIGTIFPHGILDGTIKKLTGLDVVEQMVRK</sequence>
<dbReference type="PRINTS" id="PR00080">
    <property type="entry name" value="SDRFAMILY"/>
</dbReference>
<dbReference type="GO" id="GO:0005811">
    <property type="term" value="C:lipid droplet"/>
    <property type="evidence" value="ECO:0007669"/>
    <property type="project" value="TreeGrafter"/>
</dbReference>
<dbReference type="InterPro" id="IPR036291">
    <property type="entry name" value="NAD(P)-bd_dom_sf"/>
</dbReference>
<evidence type="ECO:0000256" key="1">
    <source>
        <dbReference type="ARBA" id="ARBA00006484"/>
    </source>
</evidence>
<dbReference type="GO" id="GO:0004806">
    <property type="term" value="F:triacylglycerol lipase activity"/>
    <property type="evidence" value="ECO:0007669"/>
    <property type="project" value="TreeGrafter"/>
</dbReference>
<feature type="non-terminal residue" evidence="5">
    <location>
        <position position="1"/>
    </location>
</feature>
<dbReference type="GO" id="GO:0005783">
    <property type="term" value="C:endoplasmic reticulum"/>
    <property type="evidence" value="ECO:0007669"/>
    <property type="project" value="TreeGrafter"/>
</dbReference>
<dbReference type="InterPro" id="IPR002347">
    <property type="entry name" value="SDR_fam"/>
</dbReference>
<gene>
    <name evidence="5" type="ORF">B7463_g1548</name>
</gene>
<reference evidence="5 6" key="1">
    <citation type="submission" date="2018-05" db="EMBL/GenBank/DDBJ databases">
        <title>Draft genome sequence of Scytalidium lignicola DSM 105466, a ubiquitous saprotrophic fungus.</title>
        <authorList>
            <person name="Buettner E."/>
            <person name="Gebauer A.M."/>
            <person name="Hofrichter M."/>
            <person name="Liers C."/>
            <person name="Kellner H."/>
        </authorList>
    </citation>
    <scope>NUCLEOTIDE SEQUENCE [LARGE SCALE GENOMIC DNA]</scope>
    <source>
        <strain evidence="5 6">DSM 105466</strain>
    </source>
</reference>
<evidence type="ECO:0000313" key="6">
    <source>
        <dbReference type="Proteomes" id="UP000258309"/>
    </source>
</evidence>
<dbReference type="EMBL" id="NCSJ02000016">
    <property type="protein sequence ID" value="RFU34822.1"/>
    <property type="molecule type" value="Genomic_DNA"/>
</dbReference>
<keyword evidence="2" id="KW-0521">NADP</keyword>
<dbReference type="GO" id="GO:0006654">
    <property type="term" value="P:phosphatidic acid biosynthetic process"/>
    <property type="evidence" value="ECO:0007669"/>
    <property type="project" value="TreeGrafter"/>
</dbReference>